<dbReference type="InterPro" id="IPR001279">
    <property type="entry name" value="Metallo-B-lactamas"/>
</dbReference>
<evidence type="ECO:0000256" key="2">
    <source>
        <dbReference type="ARBA" id="ARBA00007749"/>
    </source>
</evidence>
<dbReference type="GO" id="GO:0016787">
    <property type="term" value="F:hydrolase activity"/>
    <property type="evidence" value="ECO:0007669"/>
    <property type="project" value="UniProtKB-KW"/>
</dbReference>
<dbReference type="RefSeq" id="WP_023043713.1">
    <property type="nucleotide sequence ID" value="NZ_CAWLUD010000036.1"/>
</dbReference>
<evidence type="ECO:0000313" key="7">
    <source>
        <dbReference type="EMBL" id="KER03137.1"/>
    </source>
</evidence>
<gene>
    <name evidence="7" type="ORF">MEG1DRAFT_02273</name>
</gene>
<dbReference type="InterPro" id="IPR036866">
    <property type="entry name" value="RibonucZ/Hydroxyglut_hydro"/>
</dbReference>
<sequence>MSDIRLYMLQTGSIKCKVHNIKMNQGNGADYEIPVPFFLLTHPKGHTLIDGGNAVEIATNPEGYWGAITKTYQPVMREDEGCVAQVKKLGIDPADIRYVVQSHLHLDHTGAIGRFPNATHIVQRREYEYAYTPDWFAVGGYIRKDFDRPGLKWEFLDGERNDLFDIYGDGILKTVFTPGHSPGHQSLLVTLPNSGSLLLTIDAAYTLDHWEERALPGFLTSTIETVHSVQKLRHLAERTNAIVVTGHDPDAWPTFCKAPEYYD</sequence>
<keyword evidence="4 7" id="KW-0378">Hydrolase</keyword>
<keyword evidence="5" id="KW-0862">Zinc</keyword>
<evidence type="ECO:0000256" key="3">
    <source>
        <dbReference type="ARBA" id="ARBA00022723"/>
    </source>
</evidence>
<dbReference type="Gene3D" id="3.60.15.10">
    <property type="entry name" value="Ribonuclease Z/Hydroxyacylglutathione hydrolase-like"/>
    <property type="match status" value="1"/>
</dbReference>
<dbReference type="SUPFAM" id="SSF56281">
    <property type="entry name" value="Metallo-hydrolase/oxidoreductase"/>
    <property type="match status" value="1"/>
</dbReference>
<evidence type="ECO:0000259" key="6">
    <source>
        <dbReference type="SMART" id="SM00849"/>
    </source>
</evidence>
<evidence type="ECO:0000256" key="4">
    <source>
        <dbReference type="ARBA" id="ARBA00022801"/>
    </source>
</evidence>
<dbReference type="InterPro" id="IPR054889">
    <property type="entry name" value="AHLLactAttM"/>
</dbReference>
<dbReference type="Proteomes" id="UP000028002">
    <property type="component" value="Unassembled WGS sequence"/>
</dbReference>
<name>A0A081RWT4_PHOTE</name>
<dbReference type="PANTHER" id="PTHR42978:SF2">
    <property type="entry name" value="102 KBASES UNSTABLE REGION: FROM 1 TO 119443"/>
    <property type="match status" value="1"/>
</dbReference>
<dbReference type="PATRIC" id="fig|1393735.3.peg.2336"/>
<dbReference type="AlphaFoldDB" id="A0A081RWT4"/>
<keyword evidence="3" id="KW-0479">Metal-binding</keyword>
<evidence type="ECO:0000256" key="5">
    <source>
        <dbReference type="ARBA" id="ARBA00022833"/>
    </source>
</evidence>
<feature type="domain" description="Metallo-beta-lactamase" evidence="6">
    <location>
        <begin position="34"/>
        <end position="247"/>
    </location>
</feature>
<protein>
    <submittedName>
        <fullName evidence="7">Zn-dependent hydrolase, glyoxylase</fullName>
    </submittedName>
</protein>
<reference evidence="7 8" key="1">
    <citation type="submission" date="2014-03" db="EMBL/GenBank/DDBJ databases">
        <title>Draft Genome of Photorhabdus temperata Meg1.</title>
        <authorList>
            <person name="Hurst S.G.IV."/>
            <person name="Morris K."/>
            <person name="Thomas K."/>
            <person name="Tisa L.S."/>
        </authorList>
    </citation>
    <scope>NUCLEOTIDE SEQUENCE [LARGE SCALE GENOMIC DNA]</scope>
    <source>
        <strain evidence="7 8">Meg1</strain>
    </source>
</reference>
<dbReference type="EMBL" id="JGVH01000036">
    <property type="protein sequence ID" value="KER03137.1"/>
    <property type="molecule type" value="Genomic_DNA"/>
</dbReference>
<dbReference type="InterPro" id="IPR051013">
    <property type="entry name" value="MBL_superfamily_lactonases"/>
</dbReference>
<accession>A0A081RWT4</accession>
<comment type="cofactor">
    <cofactor evidence="1">
        <name>Zn(2+)</name>
        <dbReference type="ChEBI" id="CHEBI:29105"/>
    </cofactor>
</comment>
<dbReference type="Pfam" id="PF00753">
    <property type="entry name" value="Lactamase_B"/>
    <property type="match status" value="1"/>
</dbReference>
<dbReference type="GO" id="GO:0046872">
    <property type="term" value="F:metal ion binding"/>
    <property type="evidence" value="ECO:0007669"/>
    <property type="project" value="UniProtKB-KW"/>
</dbReference>
<proteinExistence type="inferred from homology"/>
<evidence type="ECO:0000256" key="1">
    <source>
        <dbReference type="ARBA" id="ARBA00001947"/>
    </source>
</evidence>
<evidence type="ECO:0000313" key="8">
    <source>
        <dbReference type="Proteomes" id="UP000028002"/>
    </source>
</evidence>
<comment type="caution">
    <text evidence="7">The sequence shown here is derived from an EMBL/GenBank/DDBJ whole genome shotgun (WGS) entry which is preliminary data.</text>
</comment>
<dbReference type="CDD" id="cd07729">
    <property type="entry name" value="AHL_lactonase_MBL-fold"/>
    <property type="match status" value="1"/>
</dbReference>
<comment type="similarity">
    <text evidence="2">Belongs to the metallo-beta-lactamase superfamily.</text>
</comment>
<dbReference type="PANTHER" id="PTHR42978">
    <property type="entry name" value="QUORUM-QUENCHING LACTONASE YTNP-RELATED-RELATED"/>
    <property type="match status" value="1"/>
</dbReference>
<dbReference type="NCBIfam" id="NF045700">
    <property type="entry name" value="AHLLactAttM"/>
    <property type="match status" value="1"/>
</dbReference>
<organism evidence="7 8">
    <name type="scientific">Photorhabdus temperata subsp. temperata Meg1</name>
    <dbReference type="NCBI Taxonomy" id="1393735"/>
    <lineage>
        <taxon>Bacteria</taxon>
        <taxon>Pseudomonadati</taxon>
        <taxon>Pseudomonadota</taxon>
        <taxon>Gammaproteobacteria</taxon>
        <taxon>Enterobacterales</taxon>
        <taxon>Morganellaceae</taxon>
        <taxon>Photorhabdus</taxon>
    </lineage>
</organism>
<dbReference type="SMART" id="SM00849">
    <property type="entry name" value="Lactamase_B"/>
    <property type="match status" value="1"/>
</dbReference>